<protein>
    <recommendedName>
        <fullName evidence="2">Poly(A) RNA polymerase mitochondrial-like central palm domain-containing protein</fullName>
    </recommendedName>
</protein>
<reference evidence="3" key="1">
    <citation type="journal article" date="2023" name="Plant J.">
        <title>Genome sequences and population genomics provide insights into the demographic history, inbreeding, and mutation load of two 'living fossil' tree species of Dipteronia.</title>
        <authorList>
            <person name="Feng Y."/>
            <person name="Comes H.P."/>
            <person name="Chen J."/>
            <person name="Zhu S."/>
            <person name="Lu R."/>
            <person name="Zhang X."/>
            <person name="Li P."/>
            <person name="Qiu J."/>
            <person name="Olsen K.M."/>
            <person name="Qiu Y."/>
        </authorList>
    </citation>
    <scope>NUCLEOTIDE SEQUENCE</scope>
    <source>
        <strain evidence="3">KIB01</strain>
    </source>
</reference>
<dbReference type="GO" id="GO:0031123">
    <property type="term" value="P:RNA 3'-end processing"/>
    <property type="evidence" value="ECO:0007669"/>
    <property type="project" value="TreeGrafter"/>
</dbReference>
<dbReference type="InterPro" id="IPR054708">
    <property type="entry name" value="MTPAP-like_central"/>
</dbReference>
<feature type="compositionally biased region" description="Low complexity" evidence="1">
    <location>
        <begin position="419"/>
        <end position="441"/>
    </location>
</feature>
<evidence type="ECO:0000313" key="3">
    <source>
        <dbReference type="EMBL" id="KAK2637361.1"/>
    </source>
</evidence>
<proteinExistence type="predicted"/>
<feature type="region of interest" description="Disordered" evidence="1">
    <location>
        <begin position="361"/>
        <end position="460"/>
    </location>
</feature>
<dbReference type="PANTHER" id="PTHR12271">
    <property type="entry name" value="POLY A POLYMERASE CID PAP -RELATED"/>
    <property type="match status" value="1"/>
</dbReference>
<dbReference type="SUPFAM" id="SSF81301">
    <property type="entry name" value="Nucleotidyltransferase"/>
    <property type="match status" value="1"/>
</dbReference>
<comment type="caution">
    <text evidence="3">The sequence shown here is derived from an EMBL/GenBank/DDBJ whole genome shotgun (WGS) entry which is preliminary data.</text>
</comment>
<evidence type="ECO:0000256" key="1">
    <source>
        <dbReference type="SAM" id="MobiDB-lite"/>
    </source>
</evidence>
<feature type="domain" description="Poly(A) RNA polymerase mitochondrial-like central palm" evidence="2">
    <location>
        <begin position="10"/>
        <end position="145"/>
    </location>
</feature>
<dbReference type="Gene3D" id="1.10.1410.10">
    <property type="match status" value="1"/>
</dbReference>
<evidence type="ECO:0000259" key="2">
    <source>
        <dbReference type="Pfam" id="PF22600"/>
    </source>
</evidence>
<evidence type="ECO:0000313" key="4">
    <source>
        <dbReference type="Proteomes" id="UP001280121"/>
    </source>
</evidence>
<dbReference type="Gene3D" id="3.30.460.10">
    <property type="entry name" value="Beta Polymerase, domain 2"/>
    <property type="match status" value="1"/>
</dbReference>
<dbReference type="SUPFAM" id="SSF81631">
    <property type="entry name" value="PAP/OAS1 substrate-binding domain"/>
    <property type="match status" value="1"/>
</dbReference>
<dbReference type="Proteomes" id="UP001280121">
    <property type="component" value="Unassembled WGS sequence"/>
</dbReference>
<keyword evidence="4" id="KW-1185">Reference proteome</keyword>
<dbReference type="EMBL" id="JANJYI010000009">
    <property type="protein sequence ID" value="KAK2637361.1"/>
    <property type="molecule type" value="Genomic_DNA"/>
</dbReference>
<dbReference type="Pfam" id="PF22600">
    <property type="entry name" value="MTPAP-like_central"/>
    <property type="match status" value="1"/>
</dbReference>
<dbReference type="PANTHER" id="PTHR12271:SF123">
    <property type="entry name" value="PROTEIN HESO1"/>
    <property type="match status" value="1"/>
</dbReference>
<dbReference type="CDD" id="cd05402">
    <property type="entry name" value="NT_PAP_TUTase"/>
    <property type="match status" value="1"/>
</dbReference>
<sequence length="460" mass="52783">MSDHSILEPTLKEILNVIYPLREDWDIRMGIINELRSVVQSVESLRGAIVEPFGSFVSNLFTRWGDLDISIELLNGSHISSLGKMRKQTLLGELLKTLRKRGGLRRFHFIQNARVPILKFESSRQNISCDISMDNMAGLMKSRLLFWINAVDERFRDMVLLVKEWAKAHDVNNPKTGSFNSYSLSLLVIFHFQTCVPAILPPLRDIYPGNLVDDLKGVRATAERNIAETCAANIARFRSENRTINRSSLSKLFVSFVAKFSDLHLKAPELGICPFTGSWERIASITRWLPNNHAIFIEDPFEQPENSARAVSVKELERISEAFMMTHHRLTTPNQNKYCILTTLIKQQTLQFMVGSPVSYPNYNGQHRRNRPQVHQAVHSPARVQHHQSPSQAVHSPARVQHHQPPFVRSESSRPNRLSVQPVQQPVQQSVQQPGQQFSSQIGRQKHRQARRLWRPKHDR</sequence>
<dbReference type="AlphaFoldDB" id="A0AAD9TJV8"/>
<dbReference type="GO" id="GO:0050265">
    <property type="term" value="F:RNA uridylyltransferase activity"/>
    <property type="evidence" value="ECO:0007669"/>
    <property type="project" value="TreeGrafter"/>
</dbReference>
<feature type="compositionally biased region" description="Basic residues" evidence="1">
    <location>
        <begin position="444"/>
        <end position="460"/>
    </location>
</feature>
<name>A0AAD9TJV8_9ROSI</name>
<accession>A0AAD9TJV8</accession>
<organism evidence="3 4">
    <name type="scientific">Dipteronia dyeriana</name>
    <dbReference type="NCBI Taxonomy" id="168575"/>
    <lineage>
        <taxon>Eukaryota</taxon>
        <taxon>Viridiplantae</taxon>
        <taxon>Streptophyta</taxon>
        <taxon>Embryophyta</taxon>
        <taxon>Tracheophyta</taxon>
        <taxon>Spermatophyta</taxon>
        <taxon>Magnoliopsida</taxon>
        <taxon>eudicotyledons</taxon>
        <taxon>Gunneridae</taxon>
        <taxon>Pentapetalae</taxon>
        <taxon>rosids</taxon>
        <taxon>malvids</taxon>
        <taxon>Sapindales</taxon>
        <taxon>Sapindaceae</taxon>
        <taxon>Hippocastanoideae</taxon>
        <taxon>Acereae</taxon>
        <taxon>Dipteronia</taxon>
    </lineage>
</organism>
<gene>
    <name evidence="3" type="ORF">Ddye_032153</name>
</gene>
<dbReference type="InterPro" id="IPR043519">
    <property type="entry name" value="NT_sf"/>
</dbReference>